<organism evidence="2 3">
    <name type="scientific">Actinomadura graeca</name>
    <dbReference type="NCBI Taxonomy" id="2750812"/>
    <lineage>
        <taxon>Bacteria</taxon>
        <taxon>Bacillati</taxon>
        <taxon>Actinomycetota</taxon>
        <taxon>Actinomycetes</taxon>
        <taxon>Streptosporangiales</taxon>
        <taxon>Thermomonosporaceae</taxon>
        <taxon>Actinomadura</taxon>
    </lineage>
</organism>
<name>A0ABX8R4W8_9ACTN</name>
<sequence>MTTTLDQRRVPGLSRPVSVIGAGCWTIGGAATNQGIPIGWDHVDADQALAGLVRAHQLGVTLYDTADVYGLGRSERLLGRLLQAIPRHQVVVSSKVGYFAGTAAHPYQPDQMRRQLDTTLANLGTDRLDLYFLHSDDFGDDDTHLQAAIGQMRAFRDQGLVGTIGMRAPHEFAAEWADSPETGWRGVQAARFLHLFTQIRPDVVTARYSLLSPTYRDGETDIFAFARHHRFGVLIKQALAQGLLVTDLDRPAVAFSNGDHRSRDPLFRPPARAGIGHIVLRLRDQFGPAGLHRAVLRYAIDQHPDAAVLVGFRNAAQIQQTVTCLGDPLTGQELAALRATAETARRLLRGGSADSPEVGRRPP</sequence>
<evidence type="ECO:0000313" key="3">
    <source>
        <dbReference type="Proteomes" id="UP001049518"/>
    </source>
</evidence>
<dbReference type="EMBL" id="CP059572">
    <property type="protein sequence ID" value="QXJ25873.1"/>
    <property type="molecule type" value="Genomic_DNA"/>
</dbReference>
<dbReference type="InterPro" id="IPR036812">
    <property type="entry name" value="NAD(P)_OxRdtase_dom_sf"/>
</dbReference>
<evidence type="ECO:0000259" key="1">
    <source>
        <dbReference type="Pfam" id="PF00248"/>
    </source>
</evidence>
<proteinExistence type="predicted"/>
<dbReference type="Proteomes" id="UP001049518">
    <property type="component" value="Chromosome"/>
</dbReference>
<dbReference type="SUPFAM" id="SSF51430">
    <property type="entry name" value="NAD(P)-linked oxidoreductase"/>
    <property type="match status" value="1"/>
</dbReference>
<dbReference type="InterPro" id="IPR053135">
    <property type="entry name" value="AKR2_Oxidoreductase"/>
</dbReference>
<gene>
    <name evidence="2" type="ORF">AGRA3207_007438</name>
</gene>
<dbReference type="PANTHER" id="PTHR43312">
    <property type="entry name" value="D-THREO-ALDOSE 1-DEHYDROGENASE"/>
    <property type="match status" value="1"/>
</dbReference>
<protein>
    <submittedName>
        <fullName evidence="2">Aldo/keto reductase</fullName>
    </submittedName>
</protein>
<dbReference type="RefSeq" id="WP_231332089.1">
    <property type="nucleotide sequence ID" value="NZ_CP059572.1"/>
</dbReference>
<evidence type="ECO:0000313" key="2">
    <source>
        <dbReference type="EMBL" id="QXJ25873.1"/>
    </source>
</evidence>
<dbReference type="PANTHER" id="PTHR43312:SF1">
    <property type="entry name" value="NADP-DEPENDENT OXIDOREDUCTASE DOMAIN-CONTAINING PROTEIN"/>
    <property type="match status" value="1"/>
</dbReference>
<accession>A0ABX8R4W8</accession>
<feature type="domain" description="NADP-dependent oxidoreductase" evidence="1">
    <location>
        <begin position="21"/>
        <end position="340"/>
    </location>
</feature>
<dbReference type="Pfam" id="PF00248">
    <property type="entry name" value="Aldo_ket_red"/>
    <property type="match status" value="1"/>
</dbReference>
<dbReference type="InterPro" id="IPR023210">
    <property type="entry name" value="NADP_OxRdtase_dom"/>
</dbReference>
<keyword evidence="3" id="KW-1185">Reference proteome</keyword>
<dbReference type="Gene3D" id="3.20.20.100">
    <property type="entry name" value="NADP-dependent oxidoreductase domain"/>
    <property type="match status" value="1"/>
</dbReference>
<reference evidence="2" key="1">
    <citation type="submission" date="2020-07" db="EMBL/GenBank/DDBJ databases">
        <authorList>
            <person name="Tarantini F.S."/>
            <person name="Hong K.W."/>
            <person name="Chan K.G."/>
        </authorList>
    </citation>
    <scope>NUCLEOTIDE SEQUENCE</scope>
    <source>
        <strain evidence="2">32-07</strain>
    </source>
</reference>